<reference evidence="1 2" key="1">
    <citation type="submission" date="2021-03" db="EMBL/GenBank/DDBJ databases">
        <title>Genome sequencing of Marinobacter sp. LPB0319.</title>
        <authorList>
            <person name="Kim J."/>
        </authorList>
    </citation>
    <scope>NUCLEOTIDE SEQUENCE [LARGE SCALE GENOMIC DNA]</scope>
    <source>
        <strain evidence="1 2">LPB0319</strain>
    </source>
</reference>
<dbReference type="Proteomes" id="UP000663555">
    <property type="component" value="Chromosome"/>
</dbReference>
<name>A0ABX7MTL1_9GAMM</name>
<keyword evidence="2" id="KW-1185">Reference proteome</keyword>
<evidence type="ECO:0008006" key="3">
    <source>
        <dbReference type="Google" id="ProtNLM"/>
    </source>
</evidence>
<organism evidence="1 2">
    <name type="scientific">Marinobacter salinisoli</name>
    <dbReference type="NCBI Taxonomy" id="2769486"/>
    <lineage>
        <taxon>Bacteria</taxon>
        <taxon>Pseudomonadati</taxon>
        <taxon>Pseudomonadota</taxon>
        <taxon>Gammaproteobacteria</taxon>
        <taxon>Pseudomonadales</taxon>
        <taxon>Marinobacteraceae</taxon>
        <taxon>Marinobacter</taxon>
    </lineage>
</organism>
<dbReference type="EMBL" id="CP071247">
    <property type="protein sequence ID" value="QSP95715.1"/>
    <property type="molecule type" value="Genomic_DNA"/>
</dbReference>
<evidence type="ECO:0000313" key="1">
    <source>
        <dbReference type="EMBL" id="QSP95715.1"/>
    </source>
</evidence>
<protein>
    <recommendedName>
        <fullName evidence="3">23S rRNA (Adenine(2503)-C(2))-methyltransferase RlmN</fullName>
    </recommendedName>
</protein>
<proteinExistence type="predicted"/>
<gene>
    <name evidence="1" type="ORF">LPB19_04685</name>
</gene>
<accession>A0ABX7MTL1</accession>
<dbReference type="RefSeq" id="WP_206644952.1">
    <property type="nucleotide sequence ID" value="NZ_CP071247.1"/>
</dbReference>
<sequence length="58" mass="6670">MTPIKKLQHSTMEQLTGHYAALKMGARPSSGQLFRWLSGHFAPKLRQLIDFKQFKKLA</sequence>
<evidence type="ECO:0000313" key="2">
    <source>
        <dbReference type="Proteomes" id="UP000663555"/>
    </source>
</evidence>